<comment type="caution">
    <text evidence="3">The sequence shown here is derived from an EMBL/GenBank/DDBJ whole genome shotgun (WGS) entry which is preliminary data.</text>
</comment>
<dbReference type="InterPro" id="IPR036869">
    <property type="entry name" value="J_dom_sf"/>
</dbReference>
<dbReference type="SUPFAM" id="SSF46565">
    <property type="entry name" value="Chaperone J-domain"/>
    <property type="match status" value="1"/>
</dbReference>
<dbReference type="GO" id="GO:0051082">
    <property type="term" value="F:unfolded protein binding"/>
    <property type="evidence" value="ECO:0007669"/>
    <property type="project" value="TreeGrafter"/>
</dbReference>
<name>A0A2J8A5Y8_9CHLO</name>
<evidence type="ECO:0000313" key="4">
    <source>
        <dbReference type="Proteomes" id="UP000236333"/>
    </source>
</evidence>
<dbReference type="GO" id="GO:0044183">
    <property type="term" value="F:protein folding chaperone"/>
    <property type="evidence" value="ECO:0007669"/>
    <property type="project" value="TreeGrafter"/>
</dbReference>
<accession>A0A2J8A5Y8</accession>
<dbReference type="GO" id="GO:0005737">
    <property type="term" value="C:cytoplasm"/>
    <property type="evidence" value="ECO:0007669"/>
    <property type="project" value="TreeGrafter"/>
</dbReference>
<dbReference type="PROSITE" id="PS00636">
    <property type="entry name" value="DNAJ_1"/>
    <property type="match status" value="1"/>
</dbReference>
<dbReference type="Proteomes" id="UP000236333">
    <property type="component" value="Unassembled WGS sequence"/>
</dbReference>
<feature type="compositionally biased region" description="Low complexity" evidence="1">
    <location>
        <begin position="270"/>
        <end position="289"/>
    </location>
</feature>
<dbReference type="Gene3D" id="1.10.287.110">
    <property type="entry name" value="DnaJ domain"/>
    <property type="match status" value="1"/>
</dbReference>
<feature type="compositionally biased region" description="Gly residues" evidence="1">
    <location>
        <begin position="90"/>
        <end position="114"/>
    </location>
</feature>
<dbReference type="PROSITE" id="PS50076">
    <property type="entry name" value="DNAJ_2"/>
    <property type="match status" value="1"/>
</dbReference>
<feature type="compositionally biased region" description="Gly residues" evidence="1">
    <location>
        <begin position="233"/>
        <end position="269"/>
    </location>
</feature>
<evidence type="ECO:0000313" key="3">
    <source>
        <dbReference type="EMBL" id="PNH07941.1"/>
    </source>
</evidence>
<dbReference type="EMBL" id="PGGS01000153">
    <property type="protein sequence ID" value="PNH07941.1"/>
    <property type="molecule type" value="Genomic_DNA"/>
</dbReference>
<feature type="domain" description="J" evidence="2">
    <location>
        <begin position="9"/>
        <end position="73"/>
    </location>
</feature>
<gene>
    <name evidence="3" type="ORF">TSOC_005567</name>
</gene>
<dbReference type="AlphaFoldDB" id="A0A2J8A5Y8"/>
<dbReference type="Pfam" id="PF00226">
    <property type="entry name" value="DnaJ"/>
    <property type="match status" value="1"/>
</dbReference>
<dbReference type="OrthoDB" id="10250354at2759"/>
<organism evidence="3 4">
    <name type="scientific">Tetrabaena socialis</name>
    <dbReference type="NCBI Taxonomy" id="47790"/>
    <lineage>
        <taxon>Eukaryota</taxon>
        <taxon>Viridiplantae</taxon>
        <taxon>Chlorophyta</taxon>
        <taxon>core chlorophytes</taxon>
        <taxon>Chlorophyceae</taxon>
        <taxon>CS clade</taxon>
        <taxon>Chlamydomonadales</taxon>
        <taxon>Tetrabaenaceae</taxon>
        <taxon>Tetrabaena</taxon>
    </lineage>
</organism>
<dbReference type="InterPro" id="IPR018253">
    <property type="entry name" value="DnaJ_domain_CS"/>
</dbReference>
<reference evidence="3 4" key="1">
    <citation type="journal article" date="2017" name="Mol. Biol. Evol.">
        <title>The 4-celled Tetrabaena socialis nuclear genome reveals the essential components for genetic control of cell number at the origin of multicellularity in the volvocine lineage.</title>
        <authorList>
            <person name="Featherston J."/>
            <person name="Arakaki Y."/>
            <person name="Hanschen E.R."/>
            <person name="Ferris P.J."/>
            <person name="Michod R.E."/>
            <person name="Olson B.J.S.C."/>
            <person name="Nozaki H."/>
            <person name="Durand P.M."/>
        </authorList>
    </citation>
    <scope>NUCLEOTIDE SEQUENCE [LARGE SCALE GENOMIC DNA]</scope>
    <source>
        <strain evidence="3 4">NIES-571</strain>
    </source>
</reference>
<dbReference type="InterPro" id="IPR001623">
    <property type="entry name" value="DnaJ_domain"/>
</dbReference>
<proteinExistence type="predicted"/>
<evidence type="ECO:0000256" key="1">
    <source>
        <dbReference type="SAM" id="MobiDB-lite"/>
    </source>
</evidence>
<feature type="region of interest" description="Disordered" evidence="1">
    <location>
        <begin position="169"/>
        <end position="295"/>
    </location>
</feature>
<feature type="region of interest" description="Disordered" evidence="1">
    <location>
        <begin position="68"/>
        <end position="122"/>
    </location>
</feature>
<protein>
    <submittedName>
        <fullName evidence="3">DnaJ subfamily B member 9</fullName>
    </submittedName>
</protein>
<dbReference type="PANTHER" id="PTHR43948">
    <property type="entry name" value="DNAJ HOMOLOG SUBFAMILY B"/>
    <property type="match status" value="1"/>
</dbReference>
<dbReference type="SMART" id="SM00271">
    <property type="entry name" value="DnaJ"/>
    <property type="match status" value="1"/>
</dbReference>
<dbReference type="PRINTS" id="PR00625">
    <property type="entry name" value="JDOMAIN"/>
</dbReference>
<feature type="compositionally biased region" description="Low complexity" evidence="1">
    <location>
        <begin position="222"/>
        <end position="232"/>
    </location>
</feature>
<dbReference type="CDD" id="cd06257">
    <property type="entry name" value="DnaJ"/>
    <property type="match status" value="1"/>
</dbReference>
<keyword evidence="4" id="KW-1185">Reference proteome</keyword>
<dbReference type="GO" id="GO:0051087">
    <property type="term" value="F:protein-folding chaperone binding"/>
    <property type="evidence" value="ECO:0007669"/>
    <property type="project" value="TreeGrafter"/>
</dbReference>
<evidence type="ECO:0000259" key="2">
    <source>
        <dbReference type="PROSITE" id="PS50076"/>
    </source>
</evidence>
<dbReference type="PANTHER" id="PTHR43948:SF10">
    <property type="entry name" value="MRJ, ISOFORM E"/>
    <property type="match status" value="1"/>
</dbReference>
<sequence length="309" mass="31111">MAQAALLQTFYEVLGVAQAASDRDIKAAYRKLAMKLHPDVNRAPDAQKRFMEVKVAYETLSDGKQRAEYDRRLRTGYGGSSSGSRAGSRAGSGYGGGSSSSSAGGGWGSYGSGPGFTQEPLPNLDDLIRELEREFTAWATQQGRGGKDKSLMDELEDLGGELLDFLEESLGIKDEAPAGASSSSSRGGGASSSSSGGGAGAAREPRTAAEQFDALWQQYGDGSTSGATNGKTTGNGRGGSSGAQGGGRAAGAGSAGGGGSSGTGAGTGRAGSSAAGASSPAPQRQPPARSADEDIDAQLLALKRKLNKL</sequence>
<feature type="compositionally biased region" description="Gly residues" evidence="1">
    <location>
        <begin position="186"/>
        <end position="200"/>
    </location>
</feature>